<dbReference type="Proteomes" id="UP000009273">
    <property type="component" value="Segment"/>
</dbReference>
<protein>
    <submittedName>
        <fullName evidence="1">Gp131</fullName>
    </submittedName>
</protein>
<evidence type="ECO:0000313" key="1">
    <source>
        <dbReference type="EMBL" id="AEO93393.1"/>
    </source>
</evidence>
<name>G3MBJ3_9CAUD</name>
<accession>G3MBJ3</accession>
<gene>
    <name evidence="1" type="primary">131</name>
    <name evidence="1" type="ORF">G_131</name>
</gene>
<proteinExistence type="predicted"/>
<organism evidence="1 2">
    <name type="scientific">Bacillus phage G</name>
    <dbReference type="NCBI Taxonomy" id="2884420"/>
    <lineage>
        <taxon>Viruses</taxon>
        <taxon>Duplodnaviria</taxon>
        <taxon>Heunggongvirae</taxon>
        <taxon>Uroviricota</taxon>
        <taxon>Caudoviricetes</taxon>
        <taxon>Donellivirus</taxon>
        <taxon>Donellivirus gee</taxon>
    </lineage>
</organism>
<dbReference type="KEGG" id="vg:18563349"/>
<keyword evidence="2" id="KW-1185">Reference proteome</keyword>
<evidence type="ECO:0000313" key="2">
    <source>
        <dbReference type="Proteomes" id="UP000009273"/>
    </source>
</evidence>
<sequence>MSDFDKTLMGNIDDVLRDLQNTKGVRLDKDKVEFLKMISKTKYSGLTTPKLVSSMNFLKEKNDEWFVELLDDGLVEKISYQAPTSKVRQTFEGWFITTAGRKVLKDVLKKM</sequence>
<dbReference type="EMBL" id="JN638751">
    <property type="protein sequence ID" value="AEO93393.1"/>
    <property type="molecule type" value="Genomic_DNA"/>
</dbReference>
<reference evidence="1 2" key="1">
    <citation type="submission" date="2011-09" db="EMBL/GenBank/DDBJ databases">
        <authorList>
            <person name="Pope W.H."/>
            <person name="Pedulla M.L."/>
            <person name="Ford M.E."/>
            <person name="Peebles C.L."/>
            <person name="Hatfull G.H."/>
            <person name="Hendrix R.W."/>
        </authorList>
    </citation>
    <scope>NUCLEOTIDE SEQUENCE [LARGE SCALE GENOMIC DNA]</scope>
    <source>
        <strain evidence="1">G</strain>
    </source>
</reference>
<dbReference type="GeneID" id="18563349"/>
<dbReference type="RefSeq" id="YP_009015434.1">
    <property type="nucleotide sequence ID" value="NC_023719.1"/>
</dbReference>